<evidence type="ECO:0000313" key="8">
    <source>
        <dbReference type="EMBL" id="SDF87916.1"/>
    </source>
</evidence>
<evidence type="ECO:0000256" key="3">
    <source>
        <dbReference type="ARBA" id="ARBA00022755"/>
    </source>
</evidence>
<dbReference type="SUPFAM" id="SSF53328">
    <property type="entry name" value="Formyltransferase"/>
    <property type="match status" value="1"/>
</dbReference>
<proteinExistence type="inferred from homology"/>
<dbReference type="InterPro" id="IPR002376">
    <property type="entry name" value="Formyl_transf_N"/>
</dbReference>
<gene>
    <name evidence="6" type="primary">purN</name>
    <name evidence="8" type="ORF">SAMN05660662_3657</name>
</gene>
<accession>A0A1G7PNY1</accession>
<feature type="active site" description="Proton donor" evidence="6">
    <location>
        <position position="117"/>
    </location>
</feature>
<comment type="caution">
    <text evidence="6">Lacks conserved residue(s) required for the propagation of feature annotation.</text>
</comment>
<dbReference type="InterPro" id="IPR001555">
    <property type="entry name" value="GART_AS"/>
</dbReference>
<dbReference type="EC" id="2.1.2.2" evidence="6"/>
<evidence type="ECO:0000256" key="6">
    <source>
        <dbReference type="HAMAP-Rule" id="MF_01930"/>
    </source>
</evidence>
<dbReference type="UniPathway" id="UPA00074">
    <property type="reaction ID" value="UER00126"/>
</dbReference>
<dbReference type="InterPro" id="IPR036477">
    <property type="entry name" value="Formyl_transf_N_sf"/>
</dbReference>
<dbReference type="HAMAP" id="MF_01930">
    <property type="entry name" value="PurN"/>
    <property type="match status" value="1"/>
</dbReference>
<dbReference type="GO" id="GO:0004644">
    <property type="term" value="F:phosphoribosylglycinamide formyltransferase activity"/>
    <property type="evidence" value="ECO:0007669"/>
    <property type="project" value="UniProtKB-UniRule"/>
</dbReference>
<feature type="binding site" evidence="6">
    <location>
        <position position="73"/>
    </location>
    <ligand>
        <name>(6R)-10-formyltetrahydrofolate</name>
        <dbReference type="ChEBI" id="CHEBI:195366"/>
    </ligand>
</feature>
<dbReference type="GO" id="GO:0006189">
    <property type="term" value="P:'de novo' IMP biosynthetic process"/>
    <property type="evidence" value="ECO:0007669"/>
    <property type="project" value="UniProtKB-UniRule"/>
</dbReference>
<comment type="pathway">
    <text evidence="1 6">Purine metabolism; IMP biosynthesis via de novo pathway; N(2)-formyl-N(1)-(5-phospho-D-ribosyl)glycinamide from N(1)-(5-phospho-D-ribosyl)glycinamide (10-formyl THF route): step 1/1.</text>
</comment>
<dbReference type="NCBIfam" id="TIGR00639">
    <property type="entry name" value="PurN"/>
    <property type="match status" value="1"/>
</dbReference>
<keyword evidence="9" id="KW-1185">Reference proteome</keyword>
<feature type="domain" description="Formyl transferase N-terminal" evidence="7">
    <location>
        <begin position="12"/>
        <end position="190"/>
    </location>
</feature>
<dbReference type="InterPro" id="IPR004607">
    <property type="entry name" value="GART"/>
</dbReference>
<comment type="catalytic activity">
    <reaction evidence="5 6">
        <text>N(1)-(5-phospho-beta-D-ribosyl)glycinamide + (6R)-10-formyltetrahydrofolate = N(2)-formyl-N(1)-(5-phospho-beta-D-ribosyl)glycinamide + (6S)-5,6,7,8-tetrahydrofolate + H(+)</text>
        <dbReference type="Rhea" id="RHEA:15053"/>
        <dbReference type="ChEBI" id="CHEBI:15378"/>
        <dbReference type="ChEBI" id="CHEBI:57453"/>
        <dbReference type="ChEBI" id="CHEBI:143788"/>
        <dbReference type="ChEBI" id="CHEBI:147286"/>
        <dbReference type="ChEBI" id="CHEBI:195366"/>
        <dbReference type="EC" id="2.1.2.2"/>
    </reaction>
</comment>
<dbReference type="OrthoDB" id="9806170at2"/>
<reference evidence="9" key="1">
    <citation type="submission" date="2016-10" db="EMBL/GenBank/DDBJ databases">
        <authorList>
            <person name="Varghese N."/>
            <person name="Submissions S."/>
        </authorList>
    </citation>
    <scope>NUCLEOTIDE SEQUENCE [LARGE SCALE GENOMIC DNA]</scope>
    <source>
        <strain evidence="9">DSM 44268</strain>
    </source>
</reference>
<evidence type="ECO:0000256" key="4">
    <source>
        <dbReference type="ARBA" id="ARBA00038440"/>
    </source>
</evidence>
<dbReference type="PANTHER" id="PTHR43369">
    <property type="entry name" value="PHOSPHORIBOSYLGLYCINAMIDE FORMYLTRANSFERASE"/>
    <property type="match status" value="1"/>
</dbReference>
<dbReference type="RefSeq" id="WP_091769981.1">
    <property type="nucleotide sequence ID" value="NZ_FNBT01000008.1"/>
</dbReference>
<dbReference type="PROSITE" id="PS00373">
    <property type="entry name" value="GART"/>
    <property type="match status" value="1"/>
</dbReference>
<dbReference type="Pfam" id="PF00551">
    <property type="entry name" value="Formyl_trans_N"/>
    <property type="match status" value="1"/>
</dbReference>
<dbReference type="GO" id="GO:0005829">
    <property type="term" value="C:cytosol"/>
    <property type="evidence" value="ECO:0007669"/>
    <property type="project" value="TreeGrafter"/>
</dbReference>
<evidence type="ECO:0000313" key="9">
    <source>
        <dbReference type="Proteomes" id="UP000199406"/>
    </source>
</evidence>
<feature type="binding site" evidence="6">
    <location>
        <position position="115"/>
    </location>
    <ligand>
        <name>(6R)-10-formyltetrahydrofolate</name>
        <dbReference type="ChEBI" id="CHEBI:195366"/>
    </ligand>
</feature>
<dbReference type="AlphaFoldDB" id="A0A1G7PNY1"/>
<keyword evidence="3 6" id="KW-0658">Purine biosynthesis</keyword>
<feature type="binding site" evidence="6">
    <location>
        <begin position="98"/>
        <end position="101"/>
    </location>
    <ligand>
        <name>(6R)-10-formyltetrahydrofolate</name>
        <dbReference type="ChEBI" id="CHEBI:195366"/>
    </ligand>
</feature>
<dbReference type="Gene3D" id="3.40.50.170">
    <property type="entry name" value="Formyl transferase, N-terminal domain"/>
    <property type="match status" value="1"/>
</dbReference>
<keyword evidence="2 6" id="KW-0808">Transferase</keyword>
<sequence length="204" mass="21187">MGGPGRSTSRARVVVLISGTGSLCAALLDATEDPAYPADVVAVGADRPAPGLEHARRRGVPTFVCALGDHPDRSAWDRALAAGIAAFEPDLVVSAGFMKIVGPAVLDAFEGRLINTHPALLPAFPGAHAVRDALAAGATVTGSTVHLVDAGVDTGPVLAQREVPVLPGDDEPRLHERIKAVERELLVETVARMAATEREDESSR</sequence>
<dbReference type="EMBL" id="FNBT01000008">
    <property type="protein sequence ID" value="SDF87916.1"/>
    <property type="molecule type" value="Genomic_DNA"/>
</dbReference>
<evidence type="ECO:0000256" key="1">
    <source>
        <dbReference type="ARBA" id="ARBA00005054"/>
    </source>
</evidence>
<evidence type="ECO:0000256" key="5">
    <source>
        <dbReference type="ARBA" id="ARBA00047664"/>
    </source>
</evidence>
<comment type="similarity">
    <text evidence="4 6">Belongs to the GART family.</text>
</comment>
<dbReference type="Proteomes" id="UP000199406">
    <property type="component" value="Unassembled WGS sequence"/>
</dbReference>
<dbReference type="CDD" id="cd08645">
    <property type="entry name" value="FMT_core_GART"/>
    <property type="match status" value="1"/>
</dbReference>
<name>A0A1G7PNY1_9ACTN</name>
<evidence type="ECO:0000259" key="7">
    <source>
        <dbReference type="Pfam" id="PF00551"/>
    </source>
</evidence>
<dbReference type="PANTHER" id="PTHR43369:SF2">
    <property type="entry name" value="PHOSPHORIBOSYLGLYCINAMIDE FORMYLTRANSFERASE"/>
    <property type="match status" value="1"/>
</dbReference>
<evidence type="ECO:0000256" key="2">
    <source>
        <dbReference type="ARBA" id="ARBA00022679"/>
    </source>
</evidence>
<protein>
    <recommendedName>
        <fullName evidence="6">Phosphoribosylglycinamide formyltransferase</fullName>
        <ecNumber evidence="6">2.1.2.2</ecNumber>
    </recommendedName>
    <alternativeName>
        <fullName evidence="6">5'-phosphoribosylglycinamide transformylase</fullName>
    </alternativeName>
    <alternativeName>
        <fullName evidence="6">GAR transformylase</fullName>
        <shortName evidence="6">GART</shortName>
    </alternativeName>
</protein>
<comment type="function">
    <text evidence="6">Catalyzes the transfer of a formyl group from 10-formyltetrahydrofolate to 5-phospho-ribosyl-glycinamide (GAR), producing 5-phospho-ribosyl-N-formylglycinamide (FGAR) and tetrahydrofolate.</text>
</comment>
<dbReference type="FunFam" id="3.40.50.170:FF:000008">
    <property type="entry name" value="Phosphoribosylglycinamide formyltransferase"/>
    <property type="match status" value="1"/>
</dbReference>
<organism evidence="8 9">
    <name type="scientific">Blastococcus aurantiacus</name>
    <dbReference type="NCBI Taxonomy" id="1550231"/>
    <lineage>
        <taxon>Bacteria</taxon>
        <taxon>Bacillati</taxon>
        <taxon>Actinomycetota</taxon>
        <taxon>Actinomycetes</taxon>
        <taxon>Geodermatophilales</taxon>
        <taxon>Geodermatophilaceae</taxon>
        <taxon>Blastococcus</taxon>
    </lineage>
</organism>
<feature type="site" description="Raises pKa of active site His" evidence="6">
    <location>
        <position position="153"/>
    </location>
</feature>
<dbReference type="STRING" id="1550231.SAMN05660662_3657"/>